<reference evidence="7" key="1">
    <citation type="journal article" date="2019" name="Int. J. Syst. Evol. Microbiol.">
        <title>The Global Catalogue of Microorganisms (GCM) 10K type strain sequencing project: providing services to taxonomists for standard genome sequencing and annotation.</title>
        <authorList>
            <consortium name="The Broad Institute Genomics Platform"/>
            <consortium name="The Broad Institute Genome Sequencing Center for Infectious Disease"/>
            <person name="Wu L."/>
            <person name="Ma J."/>
        </authorList>
    </citation>
    <scope>NUCLEOTIDE SEQUENCE [LARGE SCALE GENOMIC DNA]</scope>
    <source>
        <strain evidence="7">CCUG 56698</strain>
    </source>
</reference>
<keyword evidence="7" id="KW-1185">Reference proteome</keyword>
<evidence type="ECO:0000313" key="6">
    <source>
        <dbReference type="EMBL" id="MFC7580377.1"/>
    </source>
</evidence>
<evidence type="ECO:0000256" key="3">
    <source>
        <dbReference type="ARBA" id="ARBA00022801"/>
    </source>
</evidence>
<dbReference type="Gene3D" id="3.60.15.10">
    <property type="entry name" value="Ribonuclease Z/Hydroxyacylglutathione hydrolase-like"/>
    <property type="match status" value="1"/>
</dbReference>
<keyword evidence="3" id="KW-0378">Hydrolase</keyword>
<dbReference type="InterPro" id="IPR036866">
    <property type="entry name" value="RibonucZ/Hydroxyglut_hydro"/>
</dbReference>
<feature type="domain" description="Metallo-beta-lactamase" evidence="5">
    <location>
        <begin position="12"/>
        <end position="222"/>
    </location>
</feature>
<accession>A0ABW2SJU2</accession>
<dbReference type="CDD" id="cd06262">
    <property type="entry name" value="metallo-hydrolase-like_MBL-fold"/>
    <property type="match status" value="1"/>
</dbReference>
<evidence type="ECO:0000256" key="1">
    <source>
        <dbReference type="ARBA" id="ARBA00001947"/>
    </source>
</evidence>
<dbReference type="RefSeq" id="WP_380972320.1">
    <property type="nucleotide sequence ID" value="NZ_JBHTEF010000001.1"/>
</dbReference>
<organism evidence="6 7">
    <name type="scientific">Schaalia naturae</name>
    <dbReference type="NCBI Taxonomy" id="635203"/>
    <lineage>
        <taxon>Bacteria</taxon>
        <taxon>Bacillati</taxon>
        <taxon>Actinomycetota</taxon>
        <taxon>Actinomycetes</taxon>
        <taxon>Actinomycetales</taxon>
        <taxon>Actinomycetaceae</taxon>
        <taxon>Schaalia</taxon>
    </lineage>
</organism>
<evidence type="ECO:0000256" key="4">
    <source>
        <dbReference type="ARBA" id="ARBA00022833"/>
    </source>
</evidence>
<dbReference type="InterPro" id="IPR051453">
    <property type="entry name" value="MBL_Glyoxalase_II"/>
</dbReference>
<dbReference type="SMART" id="SM00849">
    <property type="entry name" value="Lactamase_B"/>
    <property type="match status" value="1"/>
</dbReference>
<dbReference type="EMBL" id="JBHTEF010000001">
    <property type="protein sequence ID" value="MFC7580377.1"/>
    <property type="molecule type" value="Genomic_DNA"/>
</dbReference>
<dbReference type="PANTHER" id="PTHR46233">
    <property type="entry name" value="HYDROXYACYLGLUTATHIONE HYDROLASE GLOC"/>
    <property type="match status" value="1"/>
</dbReference>
<proteinExistence type="predicted"/>
<keyword evidence="4" id="KW-0862">Zinc</keyword>
<comment type="caution">
    <text evidence="6">The sequence shown here is derived from an EMBL/GenBank/DDBJ whole genome shotgun (WGS) entry which is preliminary data.</text>
</comment>
<dbReference type="InterPro" id="IPR001279">
    <property type="entry name" value="Metallo-B-lactamas"/>
</dbReference>
<evidence type="ECO:0000259" key="5">
    <source>
        <dbReference type="SMART" id="SM00849"/>
    </source>
</evidence>
<dbReference type="PANTHER" id="PTHR46233:SF3">
    <property type="entry name" value="HYDROXYACYLGLUTATHIONE HYDROLASE GLOC"/>
    <property type="match status" value="1"/>
</dbReference>
<keyword evidence="2" id="KW-0479">Metal-binding</keyword>
<sequence length="245" mass="26139">MRLFVLPTPFFGANCLIIAPDGAREVVVVDPSHGVLDRLRGILDGLAAAVGAVLCTHGHPDHVWDAAEAARWGLRADAVEQVPVWAPGPDLPRFEDPLAGVGTMAPQDMDLVWEAPADLREMPAGAVELVPAVRLRMVPAPGHTEGSAVFLLDSDLVVVDGASGEVLENHPEPGPWALSGDVIFRDSVGRTDLPGGDETQMRHTLRTLANALDPATVLVPGHGPLTTMRRELAVNPYLRRARRLG</sequence>
<dbReference type="Pfam" id="PF00753">
    <property type="entry name" value="Lactamase_B"/>
    <property type="match status" value="1"/>
</dbReference>
<dbReference type="Proteomes" id="UP001596527">
    <property type="component" value="Unassembled WGS sequence"/>
</dbReference>
<comment type="cofactor">
    <cofactor evidence="1">
        <name>Zn(2+)</name>
        <dbReference type="ChEBI" id="CHEBI:29105"/>
    </cofactor>
</comment>
<evidence type="ECO:0000256" key="2">
    <source>
        <dbReference type="ARBA" id="ARBA00022723"/>
    </source>
</evidence>
<dbReference type="SUPFAM" id="SSF56281">
    <property type="entry name" value="Metallo-hydrolase/oxidoreductase"/>
    <property type="match status" value="1"/>
</dbReference>
<name>A0ABW2SJU2_9ACTO</name>
<protein>
    <submittedName>
        <fullName evidence="6">MBL fold metallo-hydrolase</fullName>
    </submittedName>
</protein>
<gene>
    <name evidence="6" type="ORF">ACFQWG_03965</name>
</gene>
<evidence type="ECO:0000313" key="7">
    <source>
        <dbReference type="Proteomes" id="UP001596527"/>
    </source>
</evidence>